<keyword evidence="3 6" id="KW-0808">Transferase</keyword>
<dbReference type="SUPFAM" id="SSF48576">
    <property type="entry name" value="Terpenoid synthases"/>
    <property type="match status" value="1"/>
</dbReference>
<dbReference type="OrthoDB" id="4497239at2"/>
<evidence type="ECO:0000313" key="8">
    <source>
        <dbReference type="Proteomes" id="UP000244867"/>
    </source>
</evidence>
<gene>
    <name evidence="7" type="ORF">C7S10_16630</name>
</gene>
<evidence type="ECO:0000313" key="7">
    <source>
        <dbReference type="EMBL" id="PUA80161.1"/>
    </source>
</evidence>
<keyword evidence="5" id="KW-0460">Magnesium</keyword>
<keyword evidence="4" id="KW-0479">Metal-binding</keyword>
<evidence type="ECO:0000256" key="1">
    <source>
        <dbReference type="ARBA" id="ARBA00001946"/>
    </source>
</evidence>
<dbReference type="Pfam" id="PF00348">
    <property type="entry name" value="polyprenyl_synt"/>
    <property type="match status" value="1"/>
</dbReference>
<dbReference type="GO" id="GO:0046872">
    <property type="term" value="F:metal ion binding"/>
    <property type="evidence" value="ECO:0007669"/>
    <property type="project" value="UniProtKB-KW"/>
</dbReference>
<dbReference type="Gene3D" id="1.10.600.10">
    <property type="entry name" value="Farnesyl Diphosphate Synthase"/>
    <property type="match status" value="1"/>
</dbReference>
<dbReference type="PROSITE" id="PS00444">
    <property type="entry name" value="POLYPRENYL_SYNTHASE_2"/>
    <property type="match status" value="1"/>
</dbReference>
<dbReference type="GO" id="GO:0008299">
    <property type="term" value="P:isoprenoid biosynthetic process"/>
    <property type="evidence" value="ECO:0007669"/>
    <property type="project" value="InterPro"/>
</dbReference>
<dbReference type="InterPro" id="IPR033749">
    <property type="entry name" value="Polyprenyl_synt_CS"/>
</dbReference>
<comment type="caution">
    <text evidence="7">The sequence shown here is derived from an EMBL/GenBank/DDBJ whole genome shotgun (WGS) entry which is preliminary data.</text>
</comment>
<sequence length="362" mass="37796">MRGTRMLQGDTSAVRGDPAPWDEAIDRMLEAGRARAAANDAQHARLWDALAAATRGGKRFRPVLVMAAHDAFGGDQQQAAAAVGAAVELMHTAFVIHDDLIDGDDVRRGRPNVSGTFRASALGDGASVDQADSLARTAGILAGDLALAASVRAVATCGASEAVTHELLDLFDAALHTTAAGELADVRLSMGTHAATLEESLAMAEQKTSAYSFALPLRAGAVLAGAEGGAVERLGRVGRSLGIAFQLFDDLIGVFGDPRRTGKSATSDLRTVKQTPLLTHARSTGEWTRIRTYLGRELTQDELGEVRALLTTSGSREFVDALAAGHQTAARSEIEQLGVSMAALEVVLRRPPALAGSDEVAA</sequence>
<evidence type="ECO:0000256" key="5">
    <source>
        <dbReference type="ARBA" id="ARBA00022842"/>
    </source>
</evidence>
<reference evidence="7 8" key="1">
    <citation type="submission" date="2018-03" db="EMBL/GenBank/DDBJ databases">
        <authorList>
            <person name="Keele B.F."/>
        </authorList>
    </citation>
    <scope>NUCLEOTIDE SEQUENCE [LARGE SCALE GENOMIC DNA]</scope>
    <source>
        <strain evidence="7 8">IB-3</strain>
    </source>
</reference>
<keyword evidence="8" id="KW-1185">Reference proteome</keyword>
<dbReference type="Proteomes" id="UP000244867">
    <property type="component" value="Unassembled WGS sequence"/>
</dbReference>
<evidence type="ECO:0000256" key="6">
    <source>
        <dbReference type="RuleBase" id="RU004466"/>
    </source>
</evidence>
<proteinExistence type="inferred from homology"/>
<protein>
    <submittedName>
        <fullName evidence="7">Geranylgeranyl pyrophosphate synthase</fullName>
    </submittedName>
</protein>
<name>A0A2R7YV02_9ACTN</name>
<evidence type="ECO:0000256" key="4">
    <source>
        <dbReference type="ARBA" id="ARBA00022723"/>
    </source>
</evidence>
<dbReference type="GO" id="GO:0004659">
    <property type="term" value="F:prenyltransferase activity"/>
    <property type="evidence" value="ECO:0007669"/>
    <property type="project" value="InterPro"/>
</dbReference>
<dbReference type="SFLD" id="SFLDS00005">
    <property type="entry name" value="Isoprenoid_Synthase_Type_I"/>
    <property type="match status" value="1"/>
</dbReference>
<organism evidence="7 8">
    <name type="scientific">Nocardioides currus</name>
    <dbReference type="NCBI Taxonomy" id="2133958"/>
    <lineage>
        <taxon>Bacteria</taxon>
        <taxon>Bacillati</taxon>
        <taxon>Actinomycetota</taxon>
        <taxon>Actinomycetes</taxon>
        <taxon>Propionibacteriales</taxon>
        <taxon>Nocardioidaceae</taxon>
        <taxon>Nocardioides</taxon>
    </lineage>
</organism>
<dbReference type="InterPro" id="IPR008949">
    <property type="entry name" value="Isoprenoid_synthase_dom_sf"/>
</dbReference>
<accession>A0A2R7YV02</accession>
<evidence type="ECO:0000256" key="2">
    <source>
        <dbReference type="ARBA" id="ARBA00006706"/>
    </source>
</evidence>
<dbReference type="PROSITE" id="PS00723">
    <property type="entry name" value="POLYPRENYL_SYNTHASE_1"/>
    <property type="match status" value="1"/>
</dbReference>
<comment type="cofactor">
    <cofactor evidence="1">
        <name>Mg(2+)</name>
        <dbReference type="ChEBI" id="CHEBI:18420"/>
    </cofactor>
</comment>
<dbReference type="PANTHER" id="PTHR12001">
    <property type="entry name" value="GERANYLGERANYL PYROPHOSPHATE SYNTHASE"/>
    <property type="match status" value="1"/>
</dbReference>
<dbReference type="PANTHER" id="PTHR12001:SF85">
    <property type="entry name" value="SHORT CHAIN ISOPRENYL DIPHOSPHATE SYNTHASE"/>
    <property type="match status" value="1"/>
</dbReference>
<comment type="similarity">
    <text evidence="2 6">Belongs to the FPP/GGPP synthase family.</text>
</comment>
<dbReference type="AlphaFoldDB" id="A0A2R7YV02"/>
<dbReference type="EMBL" id="PYXZ01000007">
    <property type="protein sequence ID" value="PUA80161.1"/>
    <property type="molecule type" value="Genomic_DNA"/>
</dbReference>
<dbReference type="InterPro" id="IPR000092">
    <property type="entry name" value="Polyprenyl_synt"/>
</dbReference>
<evidence type="ECO:0000256" key="3">
    <source>
        <dbReference type="ARBA" id="ARBA00022679"/>
    </source>
</evidence>